<feature type="transmembrane region" description="Helical" evidence="1">
    <location>
        <begin position="53"/>
        <end position="73"/>
    </location>
</feature>
<protein>
    <recommendedName>
        <fullName evidence="4">PH domain-containing protein</fullName>
    </recommendedName>
</protein>
<evidence type="ECO:0008006" key="4">
    <source>
        <dbReference type="Google" id="ProtNLM"/>
    </source>
</evidence>
<dbReference type="Proteomes" id="UP001430919">
    <property type="component" value="Unassembled WGS sequence"/>
</dbReference>
<feature type="transmembrane region" description="Helical" evidence="1">
    <location>
        <begin position="20"/>
        <end position="41"/>
    </location>
</feature>
<gene>
    <name evidence="2" type="ORF">LNQ49_13160</name>
</gene>
<reference evidence="2" key="1">
    <citation type="submission" date="2021-11" db="EMBL/GenBank/DDBJ databases">
        <title>Description of novel Flavobacterium species.</title>
        <authorList>
            <person name="Saticioglu I.B."/>
            <person name="Ay H."/>
            <person name="Altun S."/>
            <person name="Duman M."/>
        </authorList>
    </citation>
    <scope>NUCLEOTIDE SEQUENCE</scope>
    <source>
        <strain evidence="2">F-65</strain>
    </source>
</reference>
<evidence type="ECO:0000313" key="2">
    <source>
        <dbReference type="EMBL" id="MCC9072533.1"/>
    </source>
</evidence>
<proteinExistence type="predicted"/>
<comment type="caution">
    <text evidence="2">The sequence shown here is derived from an EMBL/GenBank/DDBJ whole genome shotgun (WGS) entry which is preliminary data.</text>
</comment>
<accession>A0ABS8MUQ9</accession>
<name>A0ABS8MUQ9_9FLAO</name>
<keyword evidence="1" id="KW-0472">Membrane</keyword>
<keyword evidence="1" id="KW-0812">Transmembrane</keyword>
<dbReference type="RefSeq" id="WP_229989386.1">
    <property type="nucleotide sequence ID" value="NZ_JAJJMO010000001.1"/>
</dbReference>
<dbReference type="EMBL" id="JAJJMO010000001">
    <property type="protein sequence ID" value="MCC9072533.1"/>
    <property type="molecule type" value="Genomic_DNA"/>
</dbReference>
<evidence type="ECO:0000313" key="3">
    <source>
        <dbReference type="Proteomes" id="UP001430919"/>
    </source>
</evidence>
<keyword evidence="3" id="KW-1185">Reference proteome</keyword>
<sequence>MSNKKPKSKYIPFIERLDIFIILIYFGLLCLAGIFLSMSSYEIVINNGKVITSMYVILLIGCCCLLLSLYTIIKTFRLAIIFINEVEINSKTITLKGYRYNNKWEETLNTKNIDICIKEQTNRRPYLYHLELLDEDDTKYNINTSKYWSYDELLNLHNEIKKVT</sequence>
<organism evidence="2 3">
    <name type="scientific">Flavobacterium pisciphilum</name>
    <dbReference type="NCBI Taxonomy" id="2893755"/>
    <lineage>
        <taxon>Bacteria</taxon>
        <taxon>Pseudomonadati</taxon>
        <taxon>Bacteroidota</taxon>
        <taxon>Flavobacteriia</taxon>
        <taxon>Flavobacteriales</taxon>
        <taxon>Flavobacteriaceae</taxon>
        <taxon>Flavobacterium</taxon>
    </lineage>
</organism>
<evidence type="ECO:0000256" key="1">
    <source>
        <dbReference type="SAM" id="Phobius"/>
    </source>
</evidence>
<keyword evidence="1" id="KW-1133">Transmembrane helix</keyword>